<dbReference type="GO" id="GO:0046933">
    <property type="term" value="F:proton-transporting ATP synthase activity, rotational mechanism"/>
    <property type="evidence" value="ECO:0007669"/>
    <property type="project" value="InterPro"/>
</dbReference>
<sequence>MTKRAQLKDNLHTLEDIGNIMTAMKNLCSIEISKMTKFLSMQDRVMESILEVKNDFFSAYPVMSIPNQEVKPLIYILIGSERGFCGGFNNNILSELERIKEQNPNAVLIIVGRKLALKLNDDSRVVHVLEGPNVLEEIPSVILKVLKALEEVAIQRHLELRSGQWNIIFNEEQQDRIYVTTLQPFKEFFISSVPDFSVPPVLNLSRDLFLAEFIDNYLFAMFHSVFYKSFFVENHQRFFHLNHALDRLDRKKSDLKGHLKLVRQEEITEEIQIIMLSAEALINQK</sequence>
<dbReference type="Gene3D" id="3.40.1380.10">
    <property type="match status" value="1"/>
</dbReference>
<keyword evidence="9" id="KW-0066">ATP synthesis</keyword>
<evidence type="ECO:0000256" key="5">
    <source>
        <dbReference type="ARBA" id="ARBA00022781"/>
    </source>
</evidence>
<keyword evidence="11" id="KW-1185">Reference proteome</keyword>
<dbReference type="Pfam" id="PF00231">
    <property type="entry name" value="ATP-synt"/>
    <property type="match status" value="1"/>
</dbReference>
<evidence type="ECO:0000256" key="1">
    <source>
        <dbReference type="ARBA" id="ARBA00003456"/>
    </source>
</evidence>
<evidence type="ECO:0000256" key="6">
    <source>
        <dbReference type="ARBA" id="ARBA00023065"/>
    </source>
</evidence>
<dbReference type="OrthoDB" id="187217at2"/>
<dbReference type="Proteomes" id="UP000032430">
    <property type="component" value="Chromosome I"/>
</dbReference>
<evidence type="ECO:0000256" key="9">
    <source>
        <dbReference type="ARBA" id="ARBA00023310"/>
    </source>
</evidence>
<dbReference type="AlphaFoldDB" id="A0A098G5M1"/>
<dbReference type="GO" id="GO:0045259">
    <property type="term" value="C:proton-transporting ATP synthase complex"/>
    <property type="evidence" value="ECO:0007669"/>
    <property type="project" value="UniProtKB-KW"/>
</dbReference>
<evidence type="ECO:0000256" key="2">
    <source>
        <dbReference type="ARBA" id="ARBA00004170"/>
    </source>
</evidence>
<evidence type="ECO:0000256" key="7">
    <source>
        <dbReference type="ARBA" id="ARBA00023136"/>
    </source>
</evidence>
<dbReference type="STRING" id="1212491.LFA_2381"/>
<gene>
    <name evidence="10" type="ORF">LFA_2381</name>
</gene>
<dbReference type="InterPro" id="IPR035968">
    <property type="entry name" value="ATP_synth_F1_ATPase_gsu"/>
</dbReference>
<accession>A0A098G5M1</accession>
<evidence type="ECO:0000256" key="4">
    <source>
        <dbReference type="ARBA" id="ARBA00022448"/>
    </source>
</evidence>
<evidence type="ECO:0000256" key="3">
    <source>
        <dbReference type="ARBA" id="ARBA00007681"/>
    </source>
</evidence>
<dbReference type="HOGENOM" id="CLU_1007587_0_0_6"/>
<dbReference type="RefSeq" id="WP_045096193.1">
    <property type="nucleotide sequence ID" value="NZ_LN614827.1"/>
</dbReference>
<comment type="subcellular location">
    <subcellularLocation>
        <location evidence="2">Membrane</location>
        <topology evidence="2">Peripheral membrane protein</topology>
    </subcellularLocation>
</comment>
<name>A0A098G5M1_9GAMM</name>
<dbReference type="EMBL" id="LN614827">
    <property type="protein sequence ID" value="CEG57752.1"/>
    <property type="molecule type" value="Genomic_DNA"/>
</dbReference>
<organism evidence="10 11">
    <name type="scientific">Legionella fallonii LLAP-10</name>
    <dbReference type="NCBI Taxonomy" id="1212491"/>
    <lineage>
        <taxon>Bacteria</taxon>
        <taxon>Pseudomonadati</taxon>
        <taxon>Pseudomonadota</taxon>
        <taxon>Gammaproteobacteria</taxon>
        <taxon>Legionellales</taxon>
        <taxon>Legionellaceae</taxon>
        <taxon>Legionella</taxon>
    </lineage>
</organism>
<dbReference type="PRINTS" id="PR00126">
    <property type="entry name" value="ATPASEGAMMA"/>
</dbReference>
<evidence type="ECO:0000313" key="11">
    <source>
        <dbReference type="Proteomes" id="UP000032430"/>
    </source>
</evidence>
<dbReference type="KEGG" id="lfa:LFA_2381"/>
<evidence type="ECO:0000313" key="10">
    <source>
        <dbReference type="EMBL" id="CEG57752.1"/>
    </source>
</evidence>
<keyword evidence="7" id="KW-0472">Membrane</keyword>
<keyword evidence="4" id="KW-0813">Transport</keyword>
<reference evidence="11" key="1">
    <citation type="submission" date="2014-09" db="EMBL/GenBank/DDBJ databases">
        <authorList>
            <person name="Gomez-Valero L."/>
        </authorList>
    </citation>
    <scope>NUCLEOTIDE SEQUENCE [LARGE SCALE GENOMIC DNA]</scope>
    <source>
        <strain evidence="11">ATCC700992</strain>
    </source>
</reference>
<comment type="function">
    <text evidence="1">Produces ATP from ADP in the presence of a proton gradient across the membrane. The gamma chain is believed to be important in regulating ATPase activity and the flow of protons through the CF(0) complex.</text>
</comment>
<dbReference type="Gene3D" id="1.10.287.80">
    <property type="entry name" value="ATP synthase, gamma subunit, helix hairpin domain"/>
    <property type="match status" value="1"/>
</dbReference>
<proteinExistence type="inferred from homology"/>
<keyword evidence="5" id="KW-0375">Hydrogen ion transport</keyword>
<comment type="similarity">
    <text evidence="3">Belongs to the ATPase gamma chain family.</text>
</comment>
<evidence type="ECO:0000256" key="8">
    <source>
        <dbReference type="ARBA" id="ARBA00023196"/>
    </source>
</evidence>
<protein>
    <submittedName>
        <fullName evidence="10">ATP synthase subunit gamma</fullName>
    </submittedName>
</protein>
<keyword evidence="8" id="KW-0139">CF(1)</keyword>
<dbReference type="SUPFAM" id="SSF52943">
    <property type="entry name" value="ATP synthase (F1-ATPase), gamma subunit"/>
    <property type="match status" value="1"/>
</dbReference>
<keyword evidence="6" id="KW-0406">Ion transport</keyword>
<dbReference type="InterPro" id="IPR000131">
    <property type="entry name" value="ATP_synth_F1_gsu"/>
</dbReference>